<evidence type="ECO:0000313" key="4">
    <source>
        <dbReference type="Proteomes" id="UP001596504"/>
    </source>
</evidence>
<keyword evidence="4" id="KW-1185">Reference proteome</keyword>
<evidence type="ECO:0000259" key="2">
    <source>
        <dbReference type="PROSITE" id="PS51674"/>
    </source>
</evidence>
<evidence type="ECO:0000313" key="3">
    <source>
        <dbReference type="EMBL" id="MFC7344920.1"/>
    </source>
</evidence>
<feature type="region of interest" description="Disordered" evidence="1">
    <location>
        <begin position="136"/>
        <end position="155"/>
    </location>
</feature>
<protein>
    <submittedName>
        <fullName evidence="3">WhiB family transcriptional regulator</fullName>
    </submittedName>
</protein>
<evidence type="ECO:0000256" key="1">
    <source>
        <dbReference type="SAM" id="MobiDB-lite"/>
    </source>
</evidence>
<comment type="caution">
    <text evidence="3">The sequence shown here is derived from an EMBL/GenBank/DDBJ whole genome shotgun (WGS) entry which is preliminary data.</text>
</comment>
<dbReference type="EMBL" id="JBHTCJ010000021">
    <property type="protein sequence ID" value="MFC7344920.1"/>
    <property type="molecule type" value="Genomic_DNA"/>
</dbReference>
<dbReference type="Proteomes" id="UP001596504">
    <property type="component" value="Unassembled WGS sequence"/>
</dbReference>
<accession>A0ABW2LTG3</accession>
<dbReference type="Pfam" id="PF02467">
    <property type="entry name" value="Whib"/>
    <property type="match status" value="1"/>
</dbReference>
<dbReference type="PROSITE" id="PS51674">
    <property type="entry name" value="4FE4S_WBL"/>
    <property type="match status" value="1"/>
</dbReference>
<reference evidence="4" key="1">
    <citation type="journal article" date="2019" name="Int. J. Syst. Evol. Microbiol.">
        <title>The Global Catalogue of Microorganisms (GCM) 10K type strain sequencing project: providing services to taxonomists for standard genome sequencing and annotation.</title>
        <authorList>
            <consortium name="The Broad Institute Genomics Platform"/>
            <consortium name="The Broad Institute Genome Sequencing Center for Infectious Disease"/>
            <person name="Wu L."/>
            <person name="Ma J."/>
        </authorList>
    </citation>
    <scope>NUCLEOTIDE SEQUENCE [LARGE SCALE GENOMIC DNA]</scope>
    <source>
        <strain evidence="4">WLHS5</strain>
    </source>
</reference>
<gene>
    <name evidence="3" type="ORF">ACFQRI_26210</name>
</gene>
<dbReference type="RefSeq" id="WP_380673182.1">
    <property type="nucleotide sequence ID" value="NZ_JBHTCJ010000021.1"/>
</dbReference>
<name>A0ABW2LTG3_9PSEU</name>
<proteinExistence type="predicted"/>
<feature type="domain" description="4Fe-4S Wbl-type" evidence="2">
    <location>
        <begin position="50"/>
        <end position="125"/>
    </location>
</feature>
<sequence>MTEHAPISSLAATAPDRYGSLAHALDPHGIVGELDQDLDDLHATLRRYGNCVGHHQTHPGDDDWWYDDYLPRGRNARAVQRHRAEQACQGCPVKRQCLTFALITEHAAGASHGYWAGTIPEDRQRMLAVLTETDINPTAAEHSGTAQHAPTALGA</sequence>
<dbReference type="InterPro" id="IPR034768">
    <property type="entry name" value="4FE4S_WBL"/>
</dbReference>
<organism evidence="3 4">
    <name type="scientific">Saccharopolyspora griseoalba</name>
    <dbReference type="NCBI Taxonomy" id="1431848"/>
    <lineage>
        <taxon>Bacteria</taxon>
        <taxon>Bacillati</taxon>
        <taxon>Actinomycetota</taxon>
        <taxon>Actinomycetes</taxon>
        <taxon>Pseudonocardiales</taxon>
        <taxon>Pseudonocardiaceae</taxon>
        <taxon>Saccharopolyspora</taxon>
    </lineage>
</organism>